<dbReference type="GO" id="GO:0003341">
    <property type="term" value="P:cilium movement"/>
    <property type="evidence" value="ECO:0007669"/>
    <property type="project" value="InterPro"/>
</dbReference>
<evidence type="ECO:0000313" key="2">
    <source>
        <dbReference type="Proteomes" id="UP001501920"/>
    </source>
</evidence>
<sequence length="113" mass="13042">MEVMLQAPKNFTSNVQKKKILPLCQLVEETRRTDNVTHHLLETRVYAKLKSNNVVEVAPLELHFSGFEVGKDYKKVVVCKMFLGIYSEIVQCHGKMLAPFLIYCIPIEDFRSL</sequence>
<accession>A0AAR2LEL8</accession>
<dbReference type="AlphaFoldDB" id="A0AAR2LEL8"/>
<dbReference type="Proteomes" id="UP001501920">
    <property type="component" value="Chromosome 12"/>
</dbReference>
<name>A0AAR2LEL8_PYGNA</name>
<reference evidence="1" key="3">
    <citation type="submission" date="2025-09" db="UniProtKB">
        <authorList>
            <consortium name="Ensembl"/>
        </authorList>
    </citation>
    <scope>IDENTIFICATION</scope>
</reference>
<dbReference type="GeneTree" id="ENSGT00940000178790"/>
<dbReference type="GO" id="GO:0044458">
    <property type="term" value="P:motile cilium assembly"/>
    <property type="evidence" value="ECO:0007669"/>
    <property type="project" value="TreeGrafter"/>
</dbReference>
<dbReference type="GO" id="GO:0097729">
    <property type="term" value="C:9+2 motile cilium"/>
    <property type="evidence" value="ECO:0007669"/>
    <property type="project" value="TreeGrafter"/>
</dbReference>
<dbReference type="Ensembl" id="ENSPNAT00000053689.1">
    <property type="protein sequence ID" value="ENSPNAP00000075038.1"/>
    <property type="gene ID" value="ENSPNAG00000032394.1"/>
</dbReference>
<protein>
    <submittedName>
        <fullName evidence="1">Uncharacterized protein</fullName>
    </submittedName>
</protein>
<reference evidence="1" key="2">
    <citation type="submission" date="2025-08" db="UniProtKB">
        <authorList>
            <consortium name="Ensembl"/>
        </authorList>
    </citation>
    <scope>IDENTIFICATION</scope>
</reference>
<proteinExistence type="predicted"/>
<keyword evidence="2" id="KW-1185">Reference proteome</keyword>
<organism evidence="1 2">
    <name type="scientific">Pygocentrus nattereri</name>
    <name type="common">Red-bellied piranha</name>
    <dbReference type="NCBI Taxonomy" id="42514"/>
    <lineage>
        <taxon>Eukaryota</taxon>
        <taxon>Metazoa</taxon>
        <taxon>Chordata</taxon>
        <taxon>Craniata</taxon>
        <taxon>Vertebrata</taxon>
        <taxon>Euteleostomi</taxon>
        <taxon>Actinopterygii</taxon>
        <taxon>Neopterygii</taxon>
        <taxon>Teleostei</taxon>
        <taxon>Ostariophysi</taxon>
        <taxon>Characiformes</taxon>
        <taxon>Characoidei</taxon>
        <taxon>Pygocentrus</taxon>
    </lineage>
</organism>
<evidence type="ECO:0000313" key="1">
    <source>
        <dbReference type="Ensembl" id="ENSPNAP00000075038.1"/>
    </source>
</evidence>
<dbReference type="PANTHER" id="PTHR46500:SF1">
    <property type="entry name" value="CILIA- AND FLAGELLA-ASSOCIATED PROTEIN 221"/>
    <property type="match status" value="1"/>
</dbReference>
<dbReference type="InterPro" id="IPR029676">
    <property type="entry name" value="CFAP221"/>
</dbReference>
<reference evidence="1 2" key="1">
    <citation type="submission" date="2020-10" db="EMBL/GenBank/DDBJ databases">
        <title>Pygocentrus nattereri (red-bellied piranha) genome, fPygNat1, primary haplotype.</title>
        <authorList>
            <person name="Myers G."/>
            <person name="Meyer A."/>
            <person name="Karagic N."/>
            <person name="Pippel M."/>
            <person name="Winkler S."/>
            <person name="Tracey A."/>
            <person name="Wood J."/>
            <person name="Formenti G."/>
            <person name="Howe K."/>
            <person name="Fedrigo O."/>
            <person name="Jarvis E.D."/>
        </authorList>
    </citation>
    <scope>NUCLEOTIDE SEQUENCE [LARGE SCALE GENOMIC DNA]</scope>
</reference>
<dbReference type="PANTHER" id="PTHR46500">
    <property type="entry name" value="CILIA- AND FLAGELLA-ASSOCIATED PROTEIN 221"/>
    <property type="match status" value="1"/>
</dbReference>